<dbReference type="EMBL" id="CABFNB010000103">
    <property type="protein sequence ID" value="VTZ62207.1"/>
    <property type="molecule type" value="Genomic_DNA"/>
</dbReference>
<dbReference type="RefSeq" id="WP_024324253.1">
    <property type="nucleotide sequence ID" value="NZ_CABFNB010000103.1"/>
</dbReference>
<sequence>MDLLKLARATKVLVLAFALAMPAGLSARAESDGVGNAETGTRHMRGKHRTSHHIWHKGRHRSVTTVDGFSSSAFRSPPDFQTRTRHVRPRTPWSRFPWHRHARRGRDHRPVVIIGGGEHSFGGDGGHGNHDFPTPISDIGTYAGGLSAYRDEGNGIYFSRDGGYSYLAGDTIARNTSSKHAKIIILSPQVNASACSWERGVCVVRP</sequence>
<evidence type="ECO:0000256" key="1">
    <source>
        <dbReference type="SAM" id="MobiDB-lite"/>
    </source>
</evidence>
<gene>
    <name evidence="3" type="ORF">EMEDMD4_370071</name>
</gene>
<keyword evidence="2" id="KW-0732">Signal</keyword>
<evidence type="ECO:0000256" key="2">
    <source>
        <dbReference type="SAM" id="SignalP"/>
    </source>
</evidence>
<dbReference type="Proteomes" id="UP000507954">
    <property type="component" value="Unassembled WGS sequence"/>
</dbReference>
<organism evidence="3">
    <name type="scientific">Sinorhizobium medicae</name>
    <dbReference type="NCBI Taxonomy" id="110321"/>
    <lineage>
        <taxon>Bacteria</taxon>
        <taxon>Pseudomonadati</taxon>
        <taxon>Pseudomonadota</taxon>
        <taxon>Alphaproteobacteria</taxon>
        <taxon>Hyphomicrobiales</taxon>
        <taxon>Rhizobiaceae</taxon>
        <taxon>Sinorhizobium/Ensifer group</taxon>
        <taxon>Sinorhizobium</taxon>
    </lineage>
</organism>
<protein>
    <submittedName>
        <fullName evidence="3">Uncharacterized protein</fullName>
    </submittedName>
</protein>
<feature type="signal peptide" evidence="2">
    <location>
        <begin position="1"/>
        <end position="29"/>
    </location>
</feature>
<dbReference type="AlphaFoldDB" id="A0A508WXN9"/>
<feature type="compositionally biased region" description="Basic residues" evidence="1">
    <location>
        <begin position="42"/>
        <end position="61"/>
    </location>
</feature>
<name>A0A508WXN9_9HYPH</name>
<proteinExistence type="predicted"/>
<evidence type="ECO:0000313" key="3">
    <source>
        <dbReference type="EMBL" id="VTZ62207.1"/>
    </source>
</evidence>
<feature type="chain" id="PRO_5021226814" evidence="2">
    <location>
        <begin position="30"/>
        <end position="206"/>
    </location>
</feature>
<accession>A0A508WXN9</accession>
<feature type="region of interest" description="Disordered" evidence="1">
    <location>
        <begin position="30"/>
        <end position="61"/>
    </location>
</feature>
<reference evidence="3" key="1">
    <citation type="submission" date="2019-06" db="EMBL/GenBank/DDBJ databases">
        <authorList>
            <person name="Le Quere A."/>
            <person name="Colella S."/>
        </authorList>
    </citation>
    <scope>NUCLEOTIDE SEQUENCE</scope>
    <source>
        <strain evidence="3">EmedicaeMD41</strain>
    </source>
</reference>